<dbReference type="AlphaFoldDB" id="A0A7Z0DNH5"/>
<dbReference type="Pfam" id="PF07336">
    <property type="entry name" value="ABATE"/>
    <property type="match status" value="1"/>
</dbReference>
<dbReference type="PANTHER" id="PTHR35525:SF3">
    <property type="entry name" value="BLL6575 PROTEIN"/>
    <property type="match status" value="1"/>
</dbReference>
<dbReference type="InterPro" id="IPR010852">
    <property type="entry name" value="ABATE"/>
</dbReference>
<dbReference type="SUPFAM" id="SSF160904">
    <property type="entry name" value="Jann2411-like"/>
    <property type="match status" value="1"/>
</dbReference>
<dbReference type="InterPro" id="IPR021005">
    <property type="entry name" value="Znf_CGNR"/>
</dbReference>
<sequence>MELEVSVLYPTQPKAVRLMNTVWADRTGVHDSLASLAHLRLWAEAAGIGEGRVEESDLDRARELRDALRRLAAEATHDDRREAVSADLDHQAALAVTNRFLADCTPVLRYEPGQDYDRGWRPAGASPFQQELALLALEGADLLAGQGLRACGGPGCVLYFDRSQSRREWCSADCGNRARVARHYQRKREGERAGTESA</sequence>
<dbReference type="EMBL" id="JACBZR010000001">
    <property type="protein sequence ID" value="NYI78613.1"/>
    <property type="molecule type" value="Genomic_DNA"/>
</dbReference>
<name>A0A7Z0DNH5_9ACTN</name>
<dbReference type="PANTHER" id="PTHR35525">
    <property type="entry name" value="BLL6575 PROTEIN"/>
    <property type="match status" value="1"/>
</dbReference>
<dbReference type="Proteomes" id="UP000564496">
    <property type="component" value="Unassembled WGS sequence"/>
</dbReference>
<gene>
    <name evidence="2" type="ORF">BJ988_003261</name>
</gene>
<comment type="caution">
    <text evidence="2">The sequence shown here is derived from an EMBL/GenBank/DDBJ whole genome shotgun (WGS) entry which is preliminary data.</text>
</comment>
<keyword evidence="3" id="KW-1185">Reference proteome</keyword>
<protein>
    <submittedName>
        <fullName evidence="2">Putative RNA-binding Zn ribbon-like protein</fullName>
    </submittedName>
</protein>
<dbReference type="RefSeq" id="WP_179658916.1">
    <property type="nucleotide sequence ID" value="NZ_JACBZR010000001.1"/>
</dbReference>
<dbReference type="Gene3D" id="1.10.3300.10">
    <property type="entry name" value="Jann2411-like domain"/>
    <property type="match status" value="1"/>
</dbReference>
<proteinExistence type="predicted"/>
<reference evidence="2 3" key="1">
    <citation type="submission" date="2020-07" db="EMBL/GenBank/DDBJ databases">
        <title>Sequencing the genomes of 1000 actinobacteria strains.</title>
        <authorList>
            <person name="Klenk H.-P."/>
        </authorList>
    </citation>
    <scope>NUCLEOTIDE SEQUENCE [LARGE SCALE GENOMIC DNA]</scope>
    <source>
        <strain evidence="2 3">DSM 26487</strain>
    </source>
</reference>
<dbReference type="InterPro" id="IPR023286">
    <property type="entry name" value="ABATE_dom_sf"/>
</dbReference>
<organism evidence="2 3">
    <name type="scientific">Nocardioides panzhihuensis</name>
    <dbReference type="NCBI Taxonomy" id="860243"/>
    <lineage>
        <taxon>Bacteria</taxon>
        <taxon>Bacillati</taxon>
        <taxon>Actinomycetota</taxon>
        <taxon>Actinomycetes</taxon>
        <taxon>Propionibacteriales</taxon>
        <taxon>Nocardioidaceae</taxon>
        <taxon>Nocardioides</taxon>
    </lineage>
</organism>
<accession>A0A7Z0DNH5</accession>
<evidence type="ECO:0000259" key="1">
    <source>
        <dbReference type="Pfam" id="PF11706"/>
    </source>
</evidence>
<evidence type="ECO:0000313" key="2">
    <source>
        <dbReference type="EMBL" id="NYI78613.1"/>
    </source>
</evidence>
<dbReference type="Pfam" id="PF11706">
    <property type="entry name" value="zf-CGNR"/>
    <property type="match status" value="1"/>
</dbReference>
<feature type="domain" description="Zinc finger CGNR" evidence="1">
    <location>
        <begin position="148"/>
        <end position="187"/>
    </location>
</feature>
<evidence type="ECO:0000313" key="3">
    <source>
        <dbReference type="Proteomes" id="UP000564496"/>
    </source>
</evidence>